<dbReference type="PROSITE" id="PS51318">
    <property type="entry name" value="TAT"/>
    <property type="match status" value="1"/>
</dbReference>
<evidence type="ECO:0000313" key="3">
    <source>
        <dbReference type="Proteomes" id="UP000198531"/>
    </source>
</evidence>
<keyword evidence="3" id="KW-1185">Reference proteome</keyword>
<reference evidence="3" key="1">
    <citation type="submission" date="2016-10" db="EMBL/GenBank/DDBJ databases">
        <authorList>
            <person name="Varghese N."/>
            <person name="Submissions S."/>
        </authorList>
    </citation>
    <scope>NUCLEOTIDE SEQUENCE [LARGE SCALE GENOMIC DNA]</scope>
    <source>
        <strain evidence="3">CGMCC 1.7736</strain>
    </source>
</reference>
<dbReference type="OrthoDB" id="198474at2157"/>
<dbReference type="EMBL" id="FOYT01000001">
    <property type="protein sequence ID" value="SFR45982.1"/>
    <property type="molecule type" value="Genomic_DNA"/>
</dbReference>
<dbReference type="AlphaFoldDB" id="A0A1I6GUU6"/>
<organism evidence="2 3">
    <name type="scientific">Halogeometricum rufum</name>
    <dbReference type="NCBI Taxonomy" id="553469"/>
    <lineage>
        <taxon>Archaea</taxon>
        <taxon>Methanobacteriati</taxon>
        <taxon>Methanobacteriota</taxon>
        <taxon>Stenosarchaea group</taxon>
        <taxon>Halobacteria</taxon>
        <taxon>Halobacteriales</taxon>
        <taxon>Haloferacaceae</taxon>
        <taxon>Halogeometricum</taxon>
    </lineage>
</organism>
<dbReference type="InterPro" id="IPR027056">
    <property type="entry name" value="Gluconate_2DH_su3"/>
</dbReference>
<feature type="region of interest" description="Disordered" evidence="1">
    <location>
        <begin position="24"/>
        <end position="48"/>
    </location>
</feature>
<feature type="region of interest" description="Disordered" evidence="1">
    <location>
        <begin position="168"/>
        <end position="204"/>
    </location>
</feature>
<feature type="compositionally biased region" description="Gly residues" evidence="1">
    <location>
        <begin position="194"/>
        <end position="204"/>
    </location>
</feature>
<name>A0A1I6GUU6_9EURY</name>
<dbReference type="RefSeq" id="WP_089806367.1">
    <property type="nucleotide sequence ID" value="NZ_FOYT01000001.1"/>
</dbReference>
<dbReference type="Pfam" id="PF13618">
    <property type="entry name" value="Gluconate_2-dh3"/>
    <property type="match status" value="1"/>
</dbReference>
<proteinExistence type="predicted"/>
<sequence>MKLTRRDAMAALAAVGAVGAGSVAARYDPPRADDGGENGGDGDAEPSVSADLLDVMDAAAAVVYPSNVTGRRAFVERYVVGRTDGRESYRRGLEATAAELDAIARDWRDAGFADLSPDARDGVLRGLGVATADPESDGTVSERIRLYVVNDLLFAFYSSPTGGRLVGIENPIGHPGGTESYRRASMPDPPDGGVESGDAGGDDG</sequence>
<dbReference type="STRING" id="553469.SAMN04487947_1685"/>
<gene>
    <name evidence="2" type="ORF">SAMN04487947_1685</name>
</gene>
<evidence type="ECO:0000256" key="1">
    <source>
        <dbReference type="SAM" id="MobiDB-lite"/>
    </source>
</evidence>
<protein>
    <submittedName>
        <fullName evidence="2">Gluconate 2-dehydrogenase subunit 3</fullName>
    </submittedName>
</protein>
<dbReference type="Proteomes" id="UP000198531">
    <property type="component" value="Unassembled WGS sequence"/>
</dbReference>
<evidence type="ECO:0000313" key="2">
    <source>
        <dbReference type="EMBL" id="SFR45982.1"/>
    </source>
</evidence>
<dbReference type="InterPro" id="IPR006311">
    <property type="entry name" value="TAT_signal"/>
</dbReference>
<accession>A0A1I6GUU6</accession>